<accession>A0ABP6Y4G8</accession>
<feature type="domain" description="ATPase AAA-type core" evidence="1">
    <location>
        <begin position="226"/>
        <end position="324"/>
    </location>
</feature>
<dbReference type="InterPro" id="IPR038729">
    <property type="entry name" value="Rad50/SbcC_AAA"/>
</dbReference>
<evidence type="ECO:0000259" key="1">
    <source>
        <dbReference type="Pfam" id="PF13304"/>
    </source>
</evidence>
<dbReference type="Pfam" id="PF13476">
    <property type="entry name" value="AAA_23"/>
    <property type="match status" value="1"/>
</dbReference>
<dbReference type="InterPro" id="IPR003959">
    <property type="entry name" value="ATPase_AAA_core"/>
</dbReference>
<dbReference type="Pfam" id="PF13304">
    <property type="entry name" value="AAA_21"/>
    <property type="match status" value="1"/>
</dbReference>
<name>A0ABP6Y4G8_9ACTN</name>
<protein>
    <submittedName>
        <fullName evidence="3">AAA family ATPase</fullName>
    </submittedName>
</protein>
<dbReference type="InterPro" id="IPR027417">
    <property type="entry name" value="P-loop_NTPase"/>
</dbReference>
<evidence type="ECO:0000313" key="4">
    <source>
        <dbReference type="Proteomes" id="UP001500630"/>
    </source>
</evidence>
<dbReference type="PANTHER" id="PTHR43581">
    <property type="entry name" value="ATP/GTP PHOSPHATASE"/>
    <property type="match status" value="1"/>
</dbReference>
<dbReference type="SUPFAM" id="SSF52540">
    <property type="entry name" value="P-loop containing nucleoside triphosphate hydrolases"/>
    <property type="match status" value="1"/>
</dbReference>
<reference evidence="4" key="1">
    <citation type="journal article" date="2019" name="Int. J. Syst. Evol. Microbiol.">
        <title>The Global Catalogue of Microorganisms (GCM) 10K type strain sequencing project: providing services to taxonomists for standard genome sequencing and annotation.</title>
        <authorList>
            <consortium name="The Broad Institute Genomics Platform"/>
            <consortium name="The Broad Institute Genome Sequencing Center for Infectious Disease"/>
            <person name="Wu L."/>
            <person name="Ma J."/>
        </authorList>
    </citation>
    <scope>NUCLEOTIDE SEQUENCE [LARGE SCALE GENOMIC DNA]</scope>
    <source>
        <strain evidence="4">JCM 17326</strain>
    </source>
</reference>
<proteinExistence type="predicted"/>
<feature type="domain" description="Rad50/SbcC-type AAA" evidence="2">
    <location>
        <begin position="5"/>
        <end position="59"/>
    </location>
</feature>
<dbReference type="Gene3D" id="3.40.50.300">
    <property type="entry name" value="P-loop containing nucleotide triphosphate hydrolases"/>
    <property type="match status" value="2"/>
</dbReference>
<dbReference type="PANTHER" id="PTHR43581:SF2">
    <property type="entry name" value="EXCINUCLEASE ATPASE SUBUNIT"/>
    <property type="match status" value="1"/>
</dbReference>
<dbReference type="EMBL" id="BAABDQ010000017">
    <property type="protein sequence ID" value="GAA3577332.1"/>
    <property type="molecule type" value="Genomic_DNA"/>
</dbReference>
<organism evidence="3 4">
    <name type="scientific">Nonomuraea rosea</name>
    <dbReference type="NCBI Taxonomy" id="638574"/>
    <lineage>
        <taxon>Bacteria</taxon>
        <taxon>Bacillati</taxon>
        <taxon>Actinomycetota</taxon>
        <taxon>Actinomycetes</taxon>
        <taxon>Streptosporangiales</taxon>
        <taxon>Streptosporangiaceae</taxon>
        <taxon>Nonomuraea</taxon>
    </lineage>
</organism>
<evidence type="ECO:0000313" key="3">
    <source>
        <dbReference type="EMBL" id="GAA3577332.1"/>
    </source>
</evidence>
<comment type="caution">
    <text evidence="3">The sequence shown here is derived from an EMBL/GenBank/DDBJ whole genome shotgun (WGS) entry which is preliminary data.</text>
</comment>
<dbReference type="Proteomes" id="UP001500630">
    <property type="component" value="Unassembled WGS sequence"/>
</dbReference>
<sequence length="433" mass="47851">MYISKLVIQGIRGFSGPREVALDFNRPDGSYAGWTVLAGRNGSGKTTILQAVALGIVGDYFIRGWDVWSGRREGEQARISVTVVQDSKFDGGLDFGAQVFELRWDDEGHPYVPQRSAGSHRRGKGARALRFGPGEGWFFAGYGPFRRLSPVAFGRGESSRSAVYAGLRTLFDEDVTLTEGVGWLIEQHLYQLEGRPRAAELLDVVLSLLADGMLPDGYKVVRVDSDGLWLQRDNGAETSLQQMSEGYRTVTAVVVDIIRQMHLAYGSLHITHQGDTPTLSYPGVILVDEIENHLHVGWQKRIGEWLTSHFPLVQFIVTTHSPYVCQTADPNGLIALPGPHESKSAHVVDRDLYERVVYGSGDDAILTELFGVDSPYSTRAEDIRRQLGDLEDKVLSGTASEAEIESYRKLSHMLESSLSARVDEVSSRLRGQA</sequence>
<dbReference type="InterPro" id="IPR051396">
    <property type="entry name" value="Bact_Antivir_Def_Nuclease"/>
</dbReference>
<evidence type="ECO:0000259" key="2">
    <source>
        <dbReference type="Pfam" id="PF13476"/>
    </source>
</evidence>
<keyword evidence="4" id="KW-1185">Reference proteome</keyword>
<gene>
    <name evidence="3" type="ORF">GCM10022419_068190</name>
</gene>